<accession>A0A1G1XK17</accession>
<comment type="caution">
    <text evidence="1">The sequence shown here is derived from an EMBL/GenBank/DDBJ whole genome shotgun (WGS) entry which is preliminary data.</text>
</comment>
<organism evidence="1 2">
    <name type="scientific">Candidatus Brennerbacteria bacterium RIFOXYD1_FULL_41_16</name>
    <dbReference type="NCBI Taxonomy" id="1797529"/>
    <lineage>
        <taxon>Bacteria</taxon>
        <taxon>Candidatus Brenneribacteriota</taxon>
    </lineage>
</organism>
<dbReference type="EMBL" id="MHHY01000008">
    <property type="protein sequence ID" value="OGY40433.1"/>
    <property type="molecule type" value="Genomic_DNA"/>
</dbReference>
<dbReference type="Proteomes" id="UP000178570">
    <property type="component" value="Unassembled WGS sequence"/>
</dbReference>
<proteinExistence type="predicted"/>
<dbReference type="AlphaFoldDB" id="A0A1G1XK17"/>
<name>A0A1G1XK17_9BACT</name>
<sequence>MKSLPKTKEEYRDLLGEFKRVYLKRILKFINFLQDKLDLTDQRSGSVTISESELQSIDLLIDDVKDMYFRLSSRKFEVFQSAERVNPIYSNFILPNPMTKRNKTIDIKKDRSIDIGLFPKEDLRNDNFYNFVFSLQNEVNNLRLLPDHTHGVKQAQEPMFDGLNKTIYYGSISHTFQGIGKGQRIEFFKLFWGDREVRRGSKIKRKGMPKPAETVAMNLNMISSSQLYKKPQYVDVREKFRNFLRSINNDFRKKKMPIVISQKGGVLISIRLNS</sequence>
<evidence type="ECO:0000313" key="2">
    <source>
        <dbReference type="Proteomes" id="UP000178570"/>
    </source>
</evidence>
<gene>
    <name evidence="1" type="ORF">A2570_01815</name>
</gene>
<evidence type="ECO:0000313" key="1">
    <source>
        <dbReference type="EMBL" id="OGY40433.1"/>
    </source>
</evidence>
<protein>
    <submittedName>
        <fullName evidence="1">Uncharacterized protein</fullName>
    </submittedName>
</protein>
<reference evidence="1 2" key="1">
    <citation type="journal article" date="2016" name="Nat. Commun.">
        <title>Thousands of microbial genomes shed light on interconnected biogeochemical processes in an aquifer system.</title>
        <authorList>
            <person name="Anantharaman K."/>
            <person name="Brown C.T."/>
            <person name="Hug L.A."/>
            <person name="Sharon I."/>
            <person name="Castelle C.J."/>
            <person name="Probst A.J."/>
            <person name="Thomas B.C."/>
            <person name="Singh A."/>
            <person name="Wilkins M.J."/>
            <person name="Karaoz U."/>
            <person name="Brodie E.L."/>
            <person name="Williams K.H."/>
            <person name="Hubbard S.S."/>
            <person name="Banfield J.F."/>
        </authorList>
    </citation>
    <scope>NUCLEOTIDE SEQUENCE [LARGE SCALE GENOMIC DNA]</scope>
</reference>